<evidence type="ECO:0000256" key="7">
    <source>
        <dbReference type="ARBA" id="ARBA00036525"/>
    </source>
</evidence>
<comment type="catalytic activity">
    <reaction evidence="7">
        <text>1D-myo-inositol 1,3,4,6-tetrakisphosphate + ATP = 1D-myo-inositol 1,3,4,5,6-pentakisphosphate + ADP + H(+)</text>
        <dbReference type="Rhea" id="RHEA:12717"/>
        <dbReference type="ChEBI" id="CHEBI:15378"/>
        <dbReference type="ChEBI" id="CHEBI:30616"/>
        <dbReference type="ChEBI" id="CHEBI:57660"/>
        <dbReference type="ChEBI" id="CHEBI:57733"/>
        <dbReference type="ChEBI" id="CHEBI:456216"/>
        <dbReference type="EC" id="2.7.1.140"/>
    </reaction>
</comment>
<dbReference type="SUPFAM" id="SSF56104">
    <property type="entry name" value="SAICAR synthase-like"/>
    <property type="match status" value="1"/>
</dbReference>
<organism evidence="9 10">
    <name type="scientific">Crotalus adamanteus</name>
    <name type="common">Eastern diamondback rattlesnake</name>
    <dbReference type="NCBI Taxonomy" id="8729"/>
    <lineage>
        <taxon>Eukaryota</taxon>
        <taxon>Metazoa</taxon>
        <taxon>Chordata</taxon>
        <taxon>Craniata</taxon>
        <taxon>Vertebrata</taxon>
        <taxon>Euteleostomi</taxon>
        <taxon>Lepidosauria</taxon>
        <taxon>Squamata</taxon>
        <taxon>Bifurcata</taxon>
        <taxon>Unidentata</taxon>
        <taxon>Episquamata</taxon>
        <taxon>Toxicofera</taxon>
        <taxon>Serpentes</taxon>
        <taxon>Colubroidea</taxon>
        <taxon>Viperidae</taxon>
        <taxon>Crotalinae</taxon>
        <taxon>Crotalus</taxon>
    </lineage>
</organism>
<dbReference type="Pfam" id="PF03770">
    <property type="entry name" value="IPK"/>
    <property type="match status" value="1"/>
</dbReference>
<dbReference type="GO" id="GO:0051765">
    <property type="term" value="F:inositol tetrakisphosphate kinase activity"/>
    <property type="evidence" value="ECO:0007669"/>
    <property type="project" value="TreeGrafter"/>
</dbReference>
<dbReference type="EMBL" id="JAOTOJ010000005">
    <property type="protein sequence ID" value="KAK9400647.1"/>
    <property type="molecule type" value="Genomic_DNA"/>
</dbReference>
<keyword evidence="4 8" id="KW-0418">Kinase</keyword>
<comment type="similarity">
    <text evidence="1 8">Belongs to the inositol phosphokinase (IPK) family.</text>
</comment>
<protein>
    <recommendedName>
        <fullName evidence="8">Kinase</fullName>
        <ecNumber evidence="8">2.7.-.-</ecNumber>
    </recommendedName>
</protein>
<dbReference type="EC" id="2.7.-.-" evidence="8"/>
<evidence type="ECO:0000256" key="6">
    <source>
        <dbReference type="ARBA" id="ARBA00036164"/>
    </source>
</evidence>
<sequence length="235" mass="26286">MATKPPRCVENREAERLDGLPGSAPAGAATANGEEVEATVRLLDGCVPLSHQVAGHMFGKDKGGILQHPDGTVLKQLQPPPRGPRELDFYNKVFADGCEDSVFLELQKYLPKYYGTWSLPTAPNDLYLKLEDVTHRFKKPCIMDVKIGQKSYDPYASEEKIKQQISKYPLMEEIGFLVLGMRVYHVPTGSYETQNQHYGRGLTKETIKDGVAQFFYNGFTLRKDAVAEMKKLKSG</sequence>
<keyword evidence="5" id="KW-0067">ATP-binding</keyword>
<evidence type="ECO:0000256" key="2">
    <source>
        <dbReference type="ARBA" id="ARBA00022679"/>
    </source>
</evidence>
<dbReference type="GO" id="GO:0005634">
    <property type="term" value="C:nucleus"/>
    <property type="evidence" value="ECO:0007669"/>
    <property type="project" value="TreeGrafter"/>
</dbReference>
<keyword evidence="2 8" id="KW-0808">Transferase</keyword>
<proteinExistence type="inferred from homology"/>
<dbReference type="PANTHER" id="PTHR12400">
    <property type="entry name" value="INOSITOL POLYPHOSPHATE KINASE"/>
    <property type="match status" value="1"/>
</dbReference>
<evidence type="ECO:0000256" key="5">
    <source>
        <dbReference type="ARBA" id="ARBA00022840"/>
    </source>
</evidence>
<dbReference type="Proteomes" id="UP001474421">
    <property type="component" value="Unassembled WGS sequence"/>
</dbReference>
<keyword evidence="3" id="KW-0547">Nucleotide-binding</keyword>
<dbReference type="GO" id="GO:0005524">
    <property type="term" value="F:ATP binding"/>
    <property type="evidence" value="ECO:0007669"/>
    <property type="project" value="UniProtKB-KW"/>
</dbReference>
<comment type="catalytic activity">
    <reaction evidence="6">
        <text>1D-myo-inositol 1,4,5-trisphosphate + 2 ATP = 1D-myo-inositol 1,3,4,5,6-pentakisphosphate + 2 ADP + 2 H(+)</text>
        <dbReference type="Rhea" id="RHEA:32359"/>
        <dbReference type="ChEBI" id="CHEBI:15378"/>
        <dbReference type="ChEBI" id="CHEBI:30616"/>
        <dbReference type="ChEBI" id="CHEBI:57733"/>
        <dbReference type="ChEBI" id="CHEBI:203600"/>
        <dbReference type="ChEBI" id="CHEBI:456216"/>
        <dbReference type="EC" id="2.7.1.151"/>
    </reaction>
</comment>
<dbReference type="Gene3D" id="3.30.470.160">
    <property type="entry name" value="Inositol polyphosphate kinase"/>
    <property type="match status" value="1"/>
</dbReference>
<evidence type="ECO:0000313" key="10">
    <source>
        <dbReference type="Proteomes" id="UP001474421"/>
    </source>
</evidence>
<gene>
    <name evidence="9" type="ORF">NXF25_011361</name>
</gene>
<keyword evidence="10" id="KW-1185">Reference proteome</keyword>
<accession>A0AAW1BGZ8</accession>
<dbReference type="GO" id="GO:0032958">
    <property type="term" value="P:inositol phosphate biosynthetic process"/>
    <property type="evidence" value="ECO:0007669"/>
    <property type="project" value="InterPro"/>
</dbReference>
<evidence type="ECO:0000256" key="1">
    <source>
        <dbReference type="ARBA" id="ARBA00007374"/>
    </source>
</evidence>
<evidence type="ECO:0000256" key="4">
    <source>
        <dbReference type="ARBA" id="ARBA00022777"/>
    </source>
</evidence>
<dbReference type="PANTHER" id="PTHR12400:SF51">
    <property type="entry name" value="INOSITOL POLYPHOSPHATE MULTIKINASE"/>
    <property type="match status" value="1"/>
</dbReference>
<name>A0AAW1BGZ8_CROAD</name>
<dbReference type="AlphaFoldDB" id="A0AAW1BGZ8"/>
<reference evidence="9 10" key="1">
    <citation type="journal article" date="2024" name="Proc. Natl. Acad. Sci. U.S.A.">
        <title>The genetic regulatory architecture and epigenomic basis for age-related changes in rattlesnake venom.</title>
        <authorList>
            <person name="Hogan M.P."/>
            <person name="Holding M.L."/>
            <person name="Nystrom G.S."/>
            <person name="Colston T.J."/>
            <person name="Bartlett D.A."/>
            <person name="Mason A.J."/>
            <person name="Ellsworth S.A."/>
            <person name="Rautsaw R.M."/>
            <person name="Lawrence K.C."/>
            <person name="Strickland J.L."/>
            <person name="He B."/>
            <person name="Fraser P."/>
            <person name="Margres M.J."/>
            <person name="Gilbert D.M."/>
            <person name="Gibbs H.L."/>
            <person name="Parkinson C.L."/>
            <person name="Rokyta D.R."/>
        </authorList>
    </citation>
    <scope>NUCLEOTIDE SEQUENCE [LARGE SCALE GENOMIC DNA]</scope>
    <source>
        <strain evidence="9">DRR0105</strain>
    </source>
</reference>
<dbReference type="GO" id="GO:0005737">
    <property type="term" value="C:cytoplasm"/>
    <property type="evidence" value="ECO:0007669"/>
    <property type="project" value="TreeGrafter"/>
</dbReference>
<evidence type="ECO:0000313" key="9">
    <source>
        <dbReference type="EMBL" id="KAK9400647.1"/>
    </source>
</evidence>
<dbReference type="GO" id="GO:0008440">
    <property type="term" value="F:inositol-1,4,5-trisphosphate 3-kinase activity"/>
    <property type="evidence" value="ECO:0007669"/>
    <property type="project" value="TreeGrafter"/>
</dbReference>
<dbReference type="InterPro" id="IPR038286">
    <property type="entry name" value="IPK_sf"/>
</dbReference>
<dbReference type="InterPro" id="IPR005522">
    <property type="entry name" value="IPK"/>
</dbReference>
<evidence type="ECO:0000256" key="3">
    <source>
        <dbReference type="ARBA" id="ARBA00022741"/>
    </source>
</evidence>
<evidence type="ECO:0000256" key="8">
    <source>
        <dbReference type="RuleBase" id="RU363090"/>
    </source>
</evidence>
<comment type="caution">
    <text evidence="9">The sequence shown here is derived from an EMBL/GenBank/DDBJ whole genome shotgun (WGS) entry which is preliminary data.</text>
</comment>